<name>A0A9D2N6H4_9FIRM</name>
<accession>A0A9D2N6H4</accession>
<evidence type="ECO:0008006" key="4">
    <source>
        <dbReference type="Google" id="ProtNLM"/>
    </source>
</evidence>
<sequence length="305" mass="34016">MNDYFYGWYFRCQGQEGSAAVIPAVHLSSGKGSCSIQIITRKGSLYREFPISQFRINRAKGIMQIGDSLFSRKGIGLRLEAFETEAARSSIGKSNENKVTVRGALAFGDFAEPKYDIMGPFACIPGMECRHAVYSMKHTVNGELRIGREKIQFQNGMGYMEGDSGTSFPDQYIWTQHFIPGGSIMLAAAAIPLAGTSFTGTVGFLFRGNREYRFATYLGASVIKMGDRELQIRQGRYRLQVRFPETGGNILNAPDKGKMTRKVREDVACKAEYRLTYGKQILLHVVTDKAAAEYDAVLQITRRAF</sequence>
<dbReference type="Proteomes" id="UP000823893">
    <property type="component" value="Unassembled WGS sequence"/>
</dbReference>
<gene>
    <name evidence="2" type="ORF">H9935_08380</name>
</gene>
<keyword evidence="1" id="KW-1133">Transmembrane helix</keyword>
<keyword evidence="1" id="KW-0472">Membrane</keyword>
<reference evidence="2" key="2">
    <citation type="submission" date="2021-04" db="EMBL/GenBank/DDBJ databases">
        <authorList>
            <person name="Gilroy R."/>
        </authorList>
    </citation>
    <scope>NUCLEOTIDE SEQUENCE</scope>
    <source>
        <strain evidence="2">ChiSxjej6B18-287</strain>
    </source>
</reference>
<comment type="caution">
    <text evidence="2">The sequence shown here is derived from an EMBL/GenBank/DDBJ whole genome shotgun (WGS) entry which is preliminary data.</text>
</comment>
<dbReference type="EMBL" id="DWWV01000106">
    <property type="protein sequence ID" value="HJC10820.1"/>
    <property type="molecule type" value="Genomic_DNA"/>
</dbReference>
<keyword evidence="1" id="KW-0812">Transmembrane</keyword>
<evidence type="ECO:0000313" key="2">
    <source>
        <dbReference type="EMBL" id="HJC10820.1"/>
    </source>
</evidence>
<evidence type="ECO:0000313" key="3">
    <source>
        <dbReference type="Proteomes" id="UP000823893"/>
    </source>
</evidence>
<feature type="transmembrane region" description="Helical" evidence="1">
    <location>
        <begin position="184"/>
        <end position="206"/>
    </location>
</feature>
<dbReference type="AlphaFoldDB" id="A0A9D2N6H4"/>
<protein>
    <recommendedName>
        <fullName evidence="4">Tocopherol cyclase</fullName>
    </recommendedName>
</protein>
<reference evidence="2" key="1">
    <citation type="journal article" date="2021" name="PeerJ">
        <title>Extensive microbial diversity within the chicken gut microbiome revealed by metagenomics and culture.</title>
        <authorList>
            <person name="Gilroy R."/>
            <person name="Ravi A."/>
            <person name="Getino M."/>
            <person name="Pursley I."/>
            <person name="Horton D.L."/>
            <person name="Alikhan N.F."/>
            <person name="Baker D."/>
            <person name="Gharbi K."/>
            <person name="Hall N."/>
            <person name="Watson M."/>
            <person name="Adriaenssens E.M."/>
            <person name="Foster-Nyarko E."/>
            <person name="Jarju S."/>
            <person name="Secka A."/>
            <person name="Antonio M."/>
            <person name="Oren A."/>
            <person name="Chaudhuri R.R."/>
            <person name="La Ragione R."/>
            <person name="Hildebrand F."/>
            <person name="Pallen M.J."/>
        </authorList>
    </citation>
    <scope>NUCLEOTIDE SEQUENCE</scope>
    <source>
        <strain evidence="2">ChiSxjej6B18-287</strain>
    </source>
</reference>
<organism evidence="2 3">
    <name type="scientific">Candidatus Blautia merdigallinarum</name>
    <dbReference type="NCBI Taxonomy" id="2838495"/>
    <lineage>
        <taxon>Bacteria</taxon>
        <taxon>Bacillati</taxon>
        <taxon>Bacillota</taxon>
        <taxon>Clostridia</taxon>
        <taxon>Lachnospirales</taxon>
        <taxon>Lachnospiraceae</taxon>
        <taxon>Blautia</taxon>
    </lineage>
</organism>
<proteinExistence type="predicted"/>
<evidence type="ECO:0000256" key="1">
    <source>
        <dbReference type="SAM" id="Phobius"/>
    </source>
</evidence>